<evidence type="ECO:0000256" key="19">
    <source>
        <dbReference type="HAMAP-Rule" id="MF_00719"/>
    </source>
</evidence>
<evidence type="ECO:0000256" key="7">
    <source>
        <dbReference type="ARBA" id="ARBA00022475"/>
    </source>
</evidence>
<evidence type="ECO:0000256" key="15">
    <source>
        <dbReference type="ARBA" id="ARBA00032605"/>
    </source>
</evidence>
<evidence type="ECO:0000256" key="16">
    <source>
        <dbReference type="ARBA" id="ARBA00032853"/>
    </source>
</evidence>
<comment type="cofactor">
    <cofactor evidence="1 19">
        <name>Mg(2+)</name>
        <dbReference type="ChEBI" id="CHEBI:18420"/>
    </cofactor>
</comment>
<comment type="similarity">
    <text evidence="4 19">Belongs to the CobS family.</text>
</comment>
<keyword evidence="13 19" id="KW-0472">Membrane</keyword>
<name>A0ABW2RJM3_9BACL</name>
<proteinExistence type="inferred from homology"/>
<accession>A0ABW2RJM3</accession>
<comment type="function">
    <text evidence="14 19">Joins adenosylcobinamide-GDP and alpha-ribazole to generate adenosylcobalamin (Ado-cobalamin). Also synthesizes adenosylcobalamin 5'-phosphate from adenosylcobinamide-GDP and alpha-ribazole 5'-phosphate.</text>
</comment>
<evidence type="ECO:0000256" key="4">
    <source>
        <dbReference type="ARBA" id="ARBA00010561"/>
    </source>
</evidence>
<dbReference type="EC" id="2.7.8.26" evidence="5 19"/>
<dbReference type="InterPro" id="IPR003805">
    <property type="entry name" value="CobS"/>
</dbReference>
<feature type="transmembrane region" description="Helical" evidence="19">
    <location>
        <begin position="198"/>
        <end position="218"/>
    </location>
</feature>
<feature type="transmembrane region" description="Helical" evidence="19">
    <location>
        <begin position="138"/>
        <end position="161"/>
    </location>
</feature>
<organism evidence="20 21">
    <name type="scientific">Laceyella putida</name>
    <dbReference type="NCBI Taxonomy" id="110101"/>
    <lineage>
        <taxon>Bacteria</taxon>
        <taxon>Bacillati</taxon>
        <taxon>Bacillota</taxon>
        <taxon>Bacilli</taxon>
        <taxon>Bacillales</taxon>
        <taxon>Thermoactinomycetaceae</taxon>
        <taxon>Laceyella</taxon>
    </lineage>
</organism>
<gene>
    <name evidence="19 20" type="primary">cobS</name>
    <name evidence="20" type="ORF">ACFQNG_08625</name>
</gene>
<feature type="transmembrane region" description="Helical" evidence="19">
    <location>
        <begin position="30"/>
        <end position="50"/>
    </location>
</feature>
<dbReference type="HAMAP" id="MF_00719">
    <property type="entry name" value="CobS"/>
    <property type="match status" value="1"/>
</dbReference>
<evidence type="ECO:0000313" key="20">
    <source>
        <dbReference type="EMBL" id="MFC7441220.1"/>
    </source>
</evidence>
<comment type="subcellular location">
    <subcellularLocation>
        <location evidence="2 19">Cell membrane</location>
        <topology evidence="2 19">Multi-pass membrane protein</topology>
    </subcellularLocation>
</comment>
<evidence type="ECO:0000256" key="3">
    <source>
        <dbReference type="ARBA" id="ARBA00004663"/>
    </source>
</evidence>
<protein>
    <recommendedName>
        <fullName evidence="6 19">Adenosylcobinamide-GDP ribazoletransferase</fullName>
        <ecNumber evidence="5 19">2.7.8.26</ecNumber>
    </recommendedName>
    <alternativeName>
        <fullName evidence="16 19">Cobalamin synthase</fullName>
    </alternativeName>
    <alternativeName>
        <fullName evidence="15 19">Cobalamin-5'-phosphate synthase</fullName>
    </alternativeName>
</protein>
<comment type="catalytic activity">
    <reaction evidence="18 19">
        <text>alpha-ribazole 5'-phosphate + adenosylcob(III)inamide-GDP = adenosylcob(III)alamin 5'-phosphate + GMP + H(+)</text>
        <dbReference type="Rhea" id="RHEA:23560"/>
        <dbReference type="ChEBI" id="CHEBI:15378"/>
        <dbReference type="ChEBI" id="CHEBI:57918"/>
        <dbReference type="ChEBI" id="CHEBI:58115"/>
        <dbReference type="ChEBI" id="CHEBI:60487"/>
        <dbReference type="ChEBI" id="CHEBI:60493"/>
        <dbReference type="EC" id="2.7.8.26"/>
    </reaction>
</comment>
<comment type="pathway">
    <text evidence="3 19">Cofactor biosynthesis; adenosylcobalamin biosynthesis; adenosylcobalamin from cob(II)yrinate a,c-diamide: step 7/7.</text>
</comment>
<feature type="transmembrane region" description="Helical" evidence="19">
    <location>
        <begin position="225"/>
        <end position="245"/>
    </location>
</feature>
<keyword evidence="21" id="KW-1185">Reference proteome</keyword>
<keyword evidence="9 19" id="KW-0808">Transferase</keyword>
<keyword evidence="7 19" id="KW-1003">Cell membrane</keyword>
<evidence type="ECO:0000256" key="10">
    <source>
        <dbReference type="ARBA" id="ARBA00022692"/>
    </source>
</evidence>
<reference evidence="21" key="1">
    <citation type="journal article" date="2019" name="Int. J. Syst. Evol. Microbiol.">
        <title>The Global Catalogue of Microorganisms (GCM) 10K type strain sequencing project: providing services to taxonomists for standard genome sequencing and annotation.</title>
        <authorList>
            <consortium name="The Broad Institute Genomics Platform"/>
            <consortium name="The Broad Institute Genome Sequencing Center for Infectious Disease"/>
            <person name="Wu L."/>
            <person name="Ma J."/>
        </authorList>
    </citation>
    <scope>NUCLEOTIDE SEQUENCE [LARGE SCALE GENOMIC DNA]</scope>
    <source>
        <strain evidence="21">CGMCC 1.12942</strain>
    </source>
</reference>
<evidence type="ECO:0000256" key="13">
    <source>
        <dbReference type="ARBA" id="ARBA00023136"/>
    </source>
</evidence>
<evidence type="ECO:0000256" key="6">
    <source>
        <dbReference type="ARBA" id="ARBA00015850"/>
    </source>
</evidence>
<dbReference type="RefSeq" id="WP_379864514.1">
    <property type="nucleotide sequence ID" value="NZ_JBHTBW010000021.1"/>
</dbReference>
<comment type="catalytic activity">
    <reaction evidence="17 19">
        <text>alpha-ribazole + adenosylcob(III)inamide-GDP = adenosylcob(III)alamin + GMP + H(+)</text>
        <dbReference type="Rhea" id="RHEA:16049"/>
        <dbReference type="ChEBI" id="CHEBI:10329"/>
        <dbReference type="ChEBI" id="CHEBI:15378"/>
        <dbReference type="ChEBI" id="CHEBI:18408"/>
        <dbReference type="ChEBI" id="CHEBI:58115"/>
        <dbReference type="ChEBI" id="CHEBI:60487"/>
        <dbReference type="EC" id="2.7.8.26"/>
    </reaction>
</comment>
<keyword evidence="12 19" id="KW-1133">Transmembrane helix</keyword>
<evidence type="ECO:0000256" key="9">
    <source>
        <dbReference type="ARBA" id="ARBA00022679"/>
    </source>
</evidence>
<evidence type="ECO:0000256" key="18">
    <source>
        <dbReference type="ARBA" id="ARBA00049504"/>
    </source>
</evidence>
<evidence type="ECO:0000256" key="17">
    <source>
        <dbReference type="ARBA" id="ARBA00048623"/>
    </source>
</evidence>
<evidence type="ECO:0000256" key="12">
    <source>
        <dbReference type="ARBA" id="ARBA00022989"/>
    </source>
</evidence>
<evidence type="ECO:0000256" key="2">
    <source>
        <dbReference type="ARBA" id="ARBA00004651"/>
    </source>
</evidence>
<evidence type="ECO:0000256" key="11">
    <source>
        <dbReference type="ARBA" id="ARBA00022842"/>
    </source>
</evidence>
<feature type="transmembrane region" description="Helical" evidence="19">
    <location>
        <begin position="104"/>
        <end position="126"/>
    </location>
</feature>
<dbReference type="Pfam" id="PF02654">
    <property type="entry name" value="CobS"/>
    <property type="match status" value="1"/>
</dbReference>
<feature type="transmembrane region" description="Helical" evidence="19">
    <location>
        <begin position="173"/>
        <end position="192"/>
    </location>
</feature>
<keyword evidence="8 19" id="KW-0169">Cobalamin biosynthesis</keyword>
<evidence type="ECO:0000313" key="21">
    <source>
        <dbReference type="Proteomes" id="UP001596500"/>
    </source>
</evidence>
<dbReference type="PANTHER" id="PTHR34148">
    <property type="entry name" value="ADENOSYLCOBINAMIDE-GDP RIBAZOLETRANSFERASE"/>
    <property type="match status" value="1"/>
</dbReference>
<dbReference type="EMBL" id="JBHTBW010000021">
    <property type="protein sequence ID" value="MFC7441220.1"/>
    <property type="molecule type" value="Genomic_DNA"/>
</dbReference>
<dbReference type="Proteomes" id="UP001596500">
    <property type="component" value="Unassembled WGS sequence"/>
</dbReference>
<dbReference type="GO" id="GO:0051073">
    <property type="term" value="F:adenosylcobinamide-GDP ribazoletransferase activity"/>
    <property type="evidence" value="ECO:0007669"/>
    <property type="project" value="UniProtKB-EC"/>
</dbReference>
<sequence length="248" mass="27683">MSGFAHAVAFLTRLPVPRRWLKGDHRTSPMWYPMVGALLGLVLIGFDWLVARWFPQMVRAVLDVGCWVYLTGGLHLDGLMDTADGFGAYRDRERTLQIMKDSRVGAMGVLAAVLVLLLKVSTLYYLLQFHVWDGAFAWGSAVMIARFAAVVAIFAFPYVQAQGMGSGLKESLSTWRINLSSFCSILPLIWWWEWEGVVLFVVVFALTWLFGKLAVYRIGGFTGDIYGALIEGVEVAVLLFFTMGVRLG</sequence>
<comment type="caution">
    <text evidence="20">The sequence shown here is derived from an EMBL/GenBank/DDBJ whole genome shotgun (WGS) entry which is preliminary data.</text>
</comment>
<dbReference type="NCBIfam" id="TIGR00317">
    <property type="entry name" value="cobS"/>
    <property type="match status" value="1"/>
</dbReference>
<evidence type="ECO:0000256" key="14">
    <source>
        <dbReference type="ARBA" id="ARBA00025228"/>
    </source>
</evidence>
<evidence type="ECO:0000256" key="8">
    <source>
        <dbReference type="ARBA" id="ARBA00022573"/>
    </source>
</evidence>
<keyword evidence="11 19" id="KW-0460">Magnesium</keyword>
<keyword evidence="10 19" id="KW-0812">Transmembrane</keyword>
<evidence type="ECO:0000256" key="1">
    <source>
        <dbReference type="ARBA" id="ARBA00001946"/>
    </source>
</evidence>
<evidence type="ECO:0000256" key="5">
    <source>
        <dbReference type="ARBA" id="ARBA00013200"/>
    </source>
</evidence>
<dbReference type="PANTHER" id="PTHR34148:SF1">
    <property type="entry name" value="ADENOSYLCOBINAMIDE-GDP RIBAZOLETRANSFERASE"/>
    <property type="match status" value="1"/>
</dbReference>